<keyword evidence="3" id="KW-1185">Reference proteome</keyword>
<feature type="signal peptide" evidence="1">
    <location>
        <begin position="1"/>
        <end position="26"/>
    </location>
</feature>
<dbReference type="AlphaFoldDB" id="A0A517ZWP3"/>
<dbReference type="SUPFAM" id="SSF48239">
    <property type="entry name" value="Terpenoid cyclases/Protein prenyltransferases"/>
    <property type="match status" value="1"/>
</dbReference>
<evidence type="ECO:0000256" key="1">
    <source>
        <dbReference type="SAM" id="SignalP"/>
    </source>
</evidence>
<evidence type="ECO:0000313" key="3">
    <source>
        <dbReference type="Proteomes" id="UP000319383"/>
    </source>
</evidence>
<evidence type="ECO:0000313" key="2">
    <source>
        <dbReference type="EMBL" id="QDU46870.1"/>
    </source>
</evidence>
<feature type="chain" id="PRO_5021938376" description="Prenyltransferase and squalene oxidase repeat protein" evidence="1">
    <location>
        <begin position="27"/>
        <end position="384"/>
    </location>
</feature>
<accession>A0A517ZWP3</accession>
<protein>
    <recommendedName>
        <fullName evidence="4">Prenyltransferase and squalene oxidase repeat protein</fullName>
    </recommendedName>
</protein>
<sequence precursor="true">MHSMSQPSRILLFACAAFVGIFPAAAVIAQEQAKTDSNNTPNLKVLSAGQWQQIDTAVDRGLEFIARNQQRDGSFTAPQSGQPGISSLCIMAFLSRGHVPGMGPYGDQLERAIEFVLSTQHASGVLSVDPRGGGSGGRPNYNHAIAGLMLGEVYGMTTGDLSNRIRQAIPRALEFSRMRQTRRKRNPDDHGGWRYVRAYGPNDSDLTATSWQLMFYRSAKNAEFDVPAKFIDDAMGYVRRCYIPQRGEFVYGLALDEEHYASGGTVGGGIVALSMGGEHHTEMAQAGGRWILKHPFTHYNRRRQSDDRYHYSAYYCSQAMFQLGGKYWEQFYPDLQKVLLTNQQRDGSWDREAVHDGQFGNVYTTALTVLALTPPYQLLPIYQR</sequence>
<keyword evidence="1" id="KW-0732">Signal</keyword>
<reference evidence="2 3" key="1">
    <citation type="submission" date="2019-02" db="EMBL/GenBank/DDBJ databases">
        <title>Deep-cultivation of Planctomycetes and their phenomic and genomic characterization uncovers novel biology.</title>
        <authorList>
            <person name="Wiegand S."/>
            <person name="Jogler M."/>
            <person name="Boedeker C."/>
            <person name="Pinto D."/>
            <person name="Vollmers J."/>
            <person name="Rivas-Marin E."/>
            <person name="Kohn T."/>
            <person name="Peeters S.H."/>
            <person name="Heuer A."/>
            <person name="Rast P."/>
            <person name="Oberbeckmann S."/>
            <person name="Bunk B."/>
            <person name="Jeske O."/>
            <person name="Meyerdierks A."/>
            <person name="Storesund J.E."/>
            <person name="Kallscheuer N."/>
            <person name="Luecker S."/>
            <person name="Lage O.M."/>
            <person name="Pohl T."/>
            <person name="Merkel B.J."/>
            <person name="Hornburger P."/>
            <person name="Mueller R.-W."/>
            <person name="Bruemmer F."/>
            <person name="Labrenz M."/>
            <person name="Spormann A.M."/>
            <person name="Op den Camp H."/>
            <person name="Overmann J."/>
            <person name="Amann R."/>
            <person name="Jetten M.S.M."/>
            <person name="Mascher T."/>
            <person name="Medema M.H."/>
            <person name="Devos D.P."/>
            <person name="Kaster A.-K."/>
            <person name="Ovreas L."/>
            <person name="Rohde M."/>
            <person name="Galperin M.Y."/>
            <person name="Jogler C."/>
        </authorList>
    </citation>
    <scope>NUCLEOTIDE SEQUENCE [LARGE SCALE GENOMIC DNA]</scope>
    <source>
        <strain evidence="2 3">Mal52</strain>
    </source>
</reference>
<dbReference type="KEGG" id="sdyn:Mal52_53930"/>
<dbReference type="InterPro" id="IPR008930">
    <property type="entry name" value="Terpenoid_cyclase/PrenylTrfase"/>
</dbReference>
<dbReference type="Gene3D" id="1.50.10.20">
    <property type="match status" value="1"/>
</dbReference>
<name>A0A517ZWP3_9PLAN</name>
<organism evidence="2 3">
    <name type="scientific">Symmachiella dynata</name>
    <dbReference type="NCBI Taxonomy" id="2527995"/>
    <lineage>
        <taxon>Bacteria</taxon>
        <taxon>Pseudomonadati</taxon>
        <taxon>Planctomycetota</taxon>
        <taxon>Planctomycetia</taxon>
        <taxon>Planctomycetales</taxon>
        <taxon>Planctomycetaceae</taxon>
        <taxon>Symmachiella</taxon>
    </lineage>
</organism>
<dbReference type="Proteomes" id="UP000319383">
    <property type="component" value="Chromosome"/>
</dbReference>
<evidence type="ECO:0008006" key="4">
    <source>
        <dbReference type="Google" id="ProtNLM"/>
    </source>
</evidence>
<dbReference type="EMBL" id="CP036276">
    <property type="protein sequence ID" value="QDU46870.1"/>
    <property type="molecule type" value="Genomic_DNA"/>
</dbReference>
<proteinExistence type="predicted"/>
<gene>
    <name evidence="2" type="ORF">Mal52_53930</name>
</gene>